<dbReference type="Proteomes" id="UP000789366">
    <property type="component" value="Unassembled WGS sequence"/>
</dbReference>
<name>A0ACA9NRC8_9GLOM</name>
<dbReference type="EMBL" id="CAJVPW010016834">
    <property type="protein sequence ID" value="CAG8672933.1"/>
    <property type="molecule type" value="Genomic_DNA"/>
</dbReference>
<keyword evidence="2" id="KW-1185">Reference proteome</keyword>
<gene>
    <name evidence="1" type="ORF">SPELUC_LOCUS9757</name>
</gene>
<sequence length="88" mass="10175">MPVEPTPCPFTRESSIVRQATIAYEQIIEAVDRDDRIESLSFPATWREAALLHQLDYPYKDSSTVYRRVPITVAINFSWNSNIRMGEL</sequence>
<reference evidence="1" key="1">
    <citation type="submission" date="2021-06" db="EMBL/GenBank/DDBJ databases">
        <authorList>
            <person name="Kallberg Y."/>
            <person name="Tangrot J."/>
            <person name="Rosling A."/>
        </authorList>
    </citation>
    <scope>NUCLEOTIDE SEQUENCE</scope>
    <source>
        <strain evidence="1">28 12/20/2015</strain>
    </source>
</reference>
<accession>A0ACA9NRC8</accession>
<organism evidence="1 2">
    <name type="scientific">Cetraspora pellucida</name>
    <dbReference type="NCBI Taxonomy" id="1433469"/>
    <lineage>
        <taxon>Eukaryota</taxon>
        <taxon>Fungi</taxon>
        <taxon>Fungi incertae sedis</taxon>
        <taxon>Mucoromycota</taxon>
        <taxon>Glomeromycotina</taxon>
        <taxon>Glomeromycetes</taxon>
        <taxon>Diversisporales</taxon>
        <taxon>Gigasporaceae</taxon>
        <taxon>Cetraspora</taxon>
    </lineage>
</organism>
<comment type="caution">
    <text evidence="1">The sequence shown here is derived from an EMBL/GenBank/DDBJ whole genome shotgun (WGS) entry which is preliminary data.</text>
</comment>
<protein>
    <submittedName>
        <fullName evidence="1">8660_t:CDS:1</fullName>
    </submittedName>
</protein>
<evidence type="ECO:0000313" key="2">
    <source>
        <dbReference type="Proteomes" id="UP000789366"/>
    </source>
</evidence>
<proteinExistence type="predicted"/>
<evidence type="ECO:0000313" key="1">
    <source>
        <dbReference type="EMBL" id="CAG8672933.1"/>
    </source>
</evidence>